<reference evidence="2" key="1">
    <citation type="submission" date="2023-06" db="EMBL/GenBank/DDBJ databases">
        <title>Genomic analysis of the entomopathogenic nematode Steinernema hermaphroditum.</title>
        <authorList>
            <person name="Schwarz E.M."/>
            <person name="Heppert J.K."/>
            <person name="Baniya A."/>
            <person name="Schwartz H.T."/>
            <person name="Tan C.-H."/>
            <person name="Antoshechkin I."/>
            <person name="Sternberg P.W."/>
            <person name="Goodrich-Blair H."/>
            <person name="Dillman A.R."/>
        </authorList>
    </citation>
    <scope>NUCLEOTIDE SEQUENCE</scope>
    <source>
        <strain evidence="2">PS9179</strain>
        <tissue evidence="2">Whole animal</tissue>
    </source>
</reference>
<evidence type="ECO:0000256" key="1">
    <source>
        <dbReference type="SAM" id="Phobius"/>
    </source>
</evidence>
<comment type="caution">
    <text evidence="2">The sequence shown here is derived from an EMBL/GenBank/DDBJ whole genome shotgun (WGS) entry which is preliminary data.</text>
</comment>
<gene>
    <name evidence="2" type="ORF">QR680_016406</name>
</gene>
<feature type="transmembrane region" description="Helical" evidence="1">
    <location>
        <begin position="151"/>
        <end position="181"/>
    </location>
</feature>
<feature type="transmembrane region" description="Helical" evidence="1">
    <location>
        <begin position="201"/>
        <end position="223"/>
    </location>
</feature>
<dbReference type="Pfam" id="PF10321">
    <property type="entry name" value="7TM_GPCR_Srt"/>
    <property type="match status" value="1"/>
</dbReference>
<dbReference type="AlphaFoldDB" id="A0AA39HB44"/>
<keyword evidence="3" id="KW-1185">Reference proteome</keyword>
<feature type="transmembrane region" description="Helical" evidence="1">
    <location>
        <begin position="33"/>
        <end position="58"/>
    </location>
</feature>
<proteinExistence type="predicted"/>
<feature type="transmembrane region" description="Helical" evidence="1">
    <location>
        <begin position="70"/>
        <end position="94"/>
    </location>
</feature>
<keyword evidence="1" id="KW-0472">Membrane</keyword>
<evidence type="ECO:0000313" key="3">
    <source>
        <dbReference type="Proteomes" id="UP001175271"/>
    </source>
</evidence>
<dbReference type="Gene3D" id="1.20.1070.10">
    <property type="entry name" value="Rhodopsin 7-helix transmembrane proteins"/>
    <property type="match status" value="1"/>
</dbReference>
<keyword evidence="1" id="KW-0812">Transmembrane</keyword>
<dbReference type="SUPFAM" id="SSF81321">
    <property type="entry name" value="Family A G protein-coupled receptor-like"/>
    <property type="match status" value="1"/>
</dbReference>
<accession>A0AA39HB44</accession>
<dbReference type="Proteomes" id="UP001175271">
    <property type="component" value="Unassembled WGS sequence"/>
</dbReference>
<keyword evidence="1" id="KW-1133">Transmembrane helix</keyword>
<sequence length="349" mass="40602">MELLVFRPKEFQRWYNCSYYEIEEWNSHRIVRVGMGVVCLTIGMIYCAVYLPCMYIMTTKHFWKHSCYKLMFLLGIMDILGLLVNTLSTGYLMINGDYYCTKPAFIYIAGCIGLGAWGGQCMSCVILGFNRCVEFWNTQSLLSIFRGKAALLWYMPIIAYFIAYACFSPPCLFSSMNMMWMQNPYYGFRSIKVDEGEYRNYFNAMNNIVMLVLLVFFNVFLIVSIRYRGQKGSSHVNELQKQVTIQAVLLCTAIMMPAGLYVYMDYFDIPDWLKLVNLFAWQFSNGMRCAIFIYTFLNKSIRIALFELIAPWTKKTSSVIELTHITFSRQAPIFRRTKKAPISCSKSSK</sequence>
<evidence type="ECO:0000313" key="2">
    <source>
        <dbReference type="EMBL" id="KAK0402565.1"/>
    </source>
</evidence>
<protein>
    <submittedName>
        <fullName evidence="2">Uncharacterized protein</fullName>
    </submittedName>
</protein>
<feature type="transmembrane region" description="Helical" evidence="1">
    <location>
        <begin position="106"/>
        <end position="130"/>
    </location>
</feature>
<dbReference type="EMBL" id="JAUCMV010000004">
    <property type="protein sequence ID" value="KAK0402565.1"/>
    <property type="molecule type" value="Genomic_DNA"/>
</dbReference>
<dbReference type="PANTHER" id="PTHR23021:SF28">
    <property type="entry name" value="SERPENTINE RECEPTOR, CLASS T-RELATED"/>
    <property type="match status" value="1"/>
</dbReference>
<organism evidence="2 3">
    <name type="scientific">Steinernema hermaphroditum</name>
    <dbReference type="NCBI Taxonomy" id="289476"/>
    <lineage>
        <taxon>Eukaryota</taxon>
        <taxon>Metazoa</taxon>
        <taxon>Ecdysozoa</taxon>
        <taxon>Nematoda</taxon>
        <taxon>Chromadorea</taxon>
        <taxon>Rhabditida</taxon>
        <taxon>Tylenchina</taxon>
        <taxon>Panagrolaimomorpha</taxon>
        <taxon>Strongyloidoidea</taxon>
        <taxon>Steinernematidae</taxon>
        <taxon>Steinernema</taxon>
    </lineage>
</organism>
<dbReference type="PANTHER" id="PTHR23021">
    <property type="entry name" value="SERPENTINE RECEPTOR, CLASS T"/>
    <property type="match status" value="1"/>
</dbReference>
<feature type="transmembrane region" description="Helical" evidence="1">
    <location>
        <begin position="243"/>
        <end position="263"/>
    </location>
</feature>
<feature type="transmembrane region" description="Helical" evidence="1">
    <location>
        <begin position="275"/>
        <end position="297"/>
    </location>
</feature>
<dbReference type="InterPro" id="IPR019425">
    <property type="entry name" value="7TM_GPCR_serpentine_rcpt_Srt"/>
</dbReference>
<name>A0AA39HB44_9BILA</name>